<gene>
    <name evidence="1" type="ORF">ACZ87_00464</name>
</gene>
<accession>A0A328TQH2</accession>
<name>A0A328TQH2_9GAMM</name>
<organism evidence="1 2">
    <name type="scientific">Candidatus Erwinia dacicola</name>
    <dbReference type="NCBI Taxonomy" id="252393"/>
    <lineage>
        <taxon>Bacteria</taxon>
        <taxon>Pseudomonadati</taxon>
        <taxon>Pseudomonadota</taxon>
        <taxon>Gammaproteobacteria</taxon>
        <taxon>Enterobacterales</taxon>
        <taxon>Erwiniaceae</taxon>
        <taxon>Erwinia</taxon>
    </lineage>
</organism>
<evidence type="ECO:0000313" key="2">
    <source>
        <dbReference type="Proteomes" id="UP000244334"/>
    </source>
</evidence>
<protein>
    <submittedName>
        <fullName evidence="1">Uncharacterized protein</fullName>
    </submittedName>
</protein>
<proteinExistence type="predicted"/>
<reference evidence="1" key="1">
    <citation type="submission" date="2018-04" db="EMBL/GenBank/DDBJ databases">
        <title>Genomes of the Obligate Erwinia dacicola and Facultative Enterobacter sp. OLF Endosymbionts of the Olive Fruit fly, Bactrocera oleae.</title>
        <authorList>
            <person name="Estes A.M."/>
            <person name="Hearn D.J."/>
            <person name="Agarwal S."/>
            <person name="Pierson E.A."/>
            <person name="Dunning-Hotopp J.C."/>
        </authorList>
    </citation>
    <scope>NUCLEOTIDE SEQUENCE [LARGE SCALE GENOMIC DNA]</scope>
    <source>
        <strain evidence="1">Oroville</strain>
    </source>
</reference>
<sequence length="65" mass="7133">MPQLVKDLTAKLANIDGSWNERTAEMQKKVAGSDGAINSLKKENQQLKNLRVVAKKKVDAGQRAV</sequence>
<comment type="caution">
    <text evidence="1">The sequence shown here is derived from an EMBL/GenBank/DDBJ whole genome shotgun (WGS) entry which is preliminary data.</text>
</comment>
<dbReference type="Proteomes" id="UP000244334">
    <property type="component" value="Unassembled WGS sequence"/>
</dbReference>
<keyword evidence="2" id="KW-1185">Reference proteome</keyword>
<evidence type="ECO:0000313" key="1">
    <source>
        <dbReference type="EMBL" id="RAP72708.1"/>
    </source>
</evidence>
<dbReference type="AlphaFoldDB" id="A0A328TQH2"/>
<dbReference type="EMBL" id="LJAM02000017">
    <property type="protein sequence ID" value="RAP72708.1"/>
    <property type="molecule type" value="Genomic_DNA"/>
</dbReference>